<sequence>MPIAPACSGFPRKGRVVMAARKWLLTQNSQLRKLGVFNWPLPAAEVKMPNGRFMNVCPSAGACRDLCYARTGTYRFANVLAAHTRNLMYILERPQEWAAEMKEELKHKRYQGKFVRLHDSGDFFSADYLKLWLDIMQESPDVIFYTYTKEVSLFREIVEPDVPANFRFRYSLGGREDRLLDLTRDRHAEVFPDEDAVAAAAYETNSESDLVAASDSLRVGMPANPIRHLQRLQGRETFGEIQRRQDTARAERLERARAKAAASTTAAAVEPVASKATDDPVLLAS</sequence>
<evidence type="ECO:0000313" key="3">
    <source>
        <dbReference type="EMBL" id="SEM77992.1"/>
    </source>
</evidence>
<keyword evidence="4" id="KW-1185">Reference proteome</keyword>
<dbReference type="EMBL" id="FOAZ01000057">
    <property type="protein sequence ID" value="SEM77992.1"/>
    <property type="molecule type" value="Genomic_DNA"/>
</dbReference>
<feature type="compositionally biased region" description="Basic and acidic residues" evidence="1">
    <location>
        <begin position="241"/>
        <end position="257"/>
    </location>
</feature>
<proteinExistence type="predicted"/>
<dbReference type="Proteomes" id="UP000183015">
    <property type="component" value="Unassembled WGS sequence"/>
</dbReference>
<dbReference type="STRING" id="235985.SAMN05414137_15720"/>
<dbReference type="AlphaFoldDB" id="A0A1H8B533"/>
<protein>
    <recommendedName>
        <fullName evidence="2">Gene product 88 domain-containing protein</fullName>
    </recommendedName>
</protein>
<evidence type="ECO:0000259" key="2">
    <source>
        <dbReference type="Pfam" id="PF17338"/>
    </source>
</evidence>
<feature type="domain" description="Gene product 88" evidence="2">
    <location>
        <begin position="23"/>
        <end position="244"/>
    </location>
</feature>
<evidence type="ECO:0000313" key="4">
    <source>
        <dbReference type="Proteomes" id="UP000183015"/>
    </source>
</evidence>
<accession>A0A1H8B533</accession>
<dbReference type="Pfam" id="PF17338">
    <property type="entry name" value="GP88"/>
    <property type="match status" value="1"/>
</dbReference>
<reference evidence="4" key="1">
    <citation type="submission" date="2016-10" db="EMBL/GenBank/DDBJ databases">
        <authorList>
            <person name="Varghese N."/>
        </authorList>
    </citation>
    <scope>NUCLEOTIDE SEQUENCE [LARGE SCALE GENOMIC DNA]</scope>
    <source>
        <strain evidence="4">DSM 45096 / BCRC 16803 / CGMCC 4.1857 / CIP 109030 / JCM 12277 / KCTC 19219 / NBRC 100920 / 33214</strain>
    </source>
</reference>
<dbReference type="eggNOG" id="ENOG5033NW5">
    <property type="taxonomic scope" value="Bacteria"/>
</dbReference>
<name>A0A1H8B533_STRJI</name>
<evidence type="ECO:0000256" key="1">
    <source>
        <dbReference type="SAM" id="MobiDB-lite"/>
    </source>
</evidence>
<gene>
    <name evidence="3" type="ORF">SAMN05414137_15720</name>
</gene>
<feature type="region of interest" description="Disordered" evidence="1">
    <location>
        <begin position="241"/>
        <end position="285"/>
    </location>
</feature>
<dbReference type="InterPro" id="IPR020290">
    <property type="entry name" value="Gp88"/>
</dbReference>
<feature type="compositionally biased region" description="Low complexity" evidence="1">
    <location>
        <begin position="259"/>
        <end position="270"/>
    </location>
</feature>
<organism evidence="3 4">
    <name type="scientific">Streptacidiphilus jiangxiensis</name>
    <dbReference type="NCBI Taxonomy" id="235985"/>
    <lineage>
        <taxon>Bacteria</taxon>
        <taxon>Bacillati</taxon>
        <taxon>Actinomycetota</taxon>
        <taxon>Actinomycetes</taxon>
        <taxon>Kitasatosporales</taxon>
        <taxon>Streptomycetaceae</taxon>
        <taxon>Streptacidiphilus</taxon>
    </lineage>
</organism>